<gene>
    <name evidence="1" type="ORF">PCASD_24492</name>
</gene>
<evidence type="ECO:0000313" key="2">
    <source>
        <dbReference type="Proteomes" id="UP000235392"/>
    </source>
</evidence>
<reference evidence="1 2" key="1">
    <citation type="submission" date="2017-11" db="EMBL/GenBank/DDBJ databases">
        <title>De novo assembly and phasing of dikaryotic genomes from two isolates of Puccinia coronata f. sp. avenae, the causal agent of oat crown rust.</title>
        <authorList>
            <person name="Miller M.E."/>
            <person name="Zhang Y."/>
            <person name="Omidvar V."/>
            <person name="Sperschneider J."/>
            <person name="Schwessinger B."/>
            <person name="Raley C."/>
            <person name="Palmer J.M."/>
            <person name="Garnica D."/>
            <person name="Upadhyaya N."/>
            <person name="Rathjen J."/>
            <person name="Taylor J.M."/>
            <person name="Park R.F."/>
            <person name="Dodds P.N."/>
            <person name="Hirsch C.D."/>
            <person name="Kianian S.F."/>
            <person name="Figueroa M."/>
        </authorList>
    </citation>
    <scope>NUCLEOTIDE SEQUENCE [LARGE SCALE GENOMIC DNA]</scope>
    <source>
        <strain evidence="1">12SD80</strain>
    </source>
</reference>
<accession>A0A2N5TQP0</accession>
<sequence>MLPLSGWLCHSSKLTLDNAADVTTTVHVDNRGAINLALSQVSQNGFRTKHMDLQLHFVHDLISTKVLKITFVPSHKNIADFLTKPVGRTSISRAVSTFSTDAPILSALCSQAQSMPACQNTGSGDGNGADAFMHALCDELMLDNQGALSRNQVTILGPDHRNGQDQE</sequence>
<evidence type="ECO:0008006" key="3">
    <source>
        <dbReference type="Google" id="ProtNLM"/>
    </source>
</evidence>
<proteinExistence type="predicted"/>
<organism evidence="1 2">
    <name type="scientific">Puccinia coronata f. sp. avenae</name>
    <dbReference type="NCBI Taxonomy" id="200324"/>
    <lineage>
        <taxon>Eukaryota</taxon>
        <taxon>Fungi</taxon>
        <taxon>Dikarya</taxon>
        <taxon>Basidiomycota</taxon>
        <taxon>Pucciniomycotina</taxon>
        <taxon>Pucciniomycetes</taxon>
        <taxon>Pucciniales</taxon>
        <taxon>Pucciniaceae</taxon>
        <taxon>Puccinia</taxon>
    </lineage>
</organism>
<name>A0A2N5TQP0_9BASI</name>
<comment type="caution">
    <text evidence="1">The sequence shown here is derived from an EMBL/GenBank/DDBJ whole genome shotgun (WGS) entry which is preliminary data.</text>
</comment>
<dbReference type="AlphaFoldDB" id="A0A2N5TQP0"/>
<dbReference type="Proteomes" id="UP000235392">
    <property type="component" value="Unassembled WGS sequence"/>
</dbReference>
<dbReference type="EMBL" id="PGCI01000391">
    <property type="protein sequence ID" value="PLW27791.1"/>
    <property type="molecule type" value="Genomic_DNA"/>
</dbReference>
<protein>
    <recommendedName>
        <fullName evidence="3">Reverse transcriptase Ty1/copia-type domain-containing protein</fullName>
    </recommendedName>
</protein>
<evidence type="ECO:0000313" key="1">
    <source>
        <dbReference type="EMBL" id="PLW27791.1"/>
    </source>
</evidence>
<dbReference type="CDD" id="cd09272">
    <property type="entry name" value="RNase_HI_RT_Ty1"/>
    <property type="match status" value="1"/>
</dbReference>